<dbReference type="OrthoDB" id="3660930at2759"/>
<feature type="signal peptide" evidence="1">
    <location>
        <begin position="1"/>
        <end position="19"/>
    </location>
</feature>
<reference evidence="2 3" key="1">
    <citation type="journal article" date="2016" name="Genome Biol. Evol.">
        <title>Divergent and convergent evolution of fungal pathogenicity.</title>
        <authorList>
            <person name="Shang Y."/>
            <person name="Xiao G."/>
            <person name="Zheng P."/>
            <person name="Cen K."/>
            <person name="Zhan S."/>
            <person name="Wang C."/>
        </authorList>
    </citation>
    <scope>NUCLEOTIDE SEQUENCE [LARGE SCALE GENOMIC DNA]</scope>
    <source>
        <strain evidence="2 3">RCEF 4871</strain>
    </source>
</reference>
<protein>
    <recommendedName>
        <fullName evidence="4">IDI-2</fullName>
    </recommendedName>
</protein>
<dbReference type="EMBL" id="AZHC01000001">
    <property type="protein sequence ID" value="OAA52030.1"/>
    <property type="molecule type" value="Genomic_DNA"/>
</dbReference>
<evidence type="ECO:0000313" key="2">
    <source>
        <dbReference type="EMBL" id="OAA52030.1"/>
    </source>
</evidence>
<gene>
    <name evidence="2" type="ORF">NOR_00623</name>
</gene>
<dbReference type="AlphaFoldDB" id="A0A162M7G8"/>
<proteinExistence type="predicted"/>
<evidence type="ECO:0000256" key="1">
    <source>
        <dbReference type="SAM" id="SignalP"/>
    </source>
</evidence>
<feature type="chain" id="PRO_5007837246" description="IDI-2" evidence="1">
    <location>
        <begin position="20"/>
        <end position="140"/>
    </location>
</feature>
<keyword evidence="3" id="KW-1185">Reference proteome</keyword>
<sequence>MQFLRAVAIAVIHFQLVASTPASIQDLETTCGALGVMKIDKNTLPQGVDPDHVRKCLNHPESLLRERSEGQVFKRECWNGAKYGCSKNGYCWRQCGTGGEWCWAADDGGYGAWIRCTKFEDCSDSMPCGQGNCKDCGCSC</sequence>
<dbReference type="Proteomes" id="UP000243498">
    <property type="component" value="Unassembled WGS sequence"/>
</dbReference>
<keyword evidence="1" id="KW-0732">Signal</keyword>
<name>A0A162M7G8_METRR</name>
<evidence type="ECO:0000313" key="3">
    <source>
        <dbReference type="Proteomes" id="UP000243498"/>
    </source>
</evidence>
<organism evidence="2 3">
    <name type="scientific">Metarhizium rileyi (strain RCEF 4871)</name>
    <name type="common">Nomuraea rileyi</name>
    <dbReference type="NCBI Taxonomy" id="1649241"/>
    <lineage>
        <taxon>Eukaryota</taxon>
        <taxon>Fungi</taxon>
        <taxon>Dikarya</taxon>
        <taxon>Ascomycota</taxon>
        <taxon>Pezizomycotina</taxon>
        <taxon>Sordariomycetes</taxon>
        <taxon>Hypocreomycetidae</taxon>
        <taxon>Hypocreales</taxon>
        <taxon>Clavicipitaceae</taxon>
        <taxon>Metarhizium</taxon>
    </lineage>
</organism>
<evidence type="ECO:0008006" key="4">
    <source>
        <dbReference type="Google" id="ProtNLM"/>
    </source>
</evidence>
<dbReference type="OMA" id="CYYGAPY"/>
<comment type="caution">
    <text evidence="2">The sequence shown here is derived from an EMBL/GenBank/DDBJ whole genome shotgun (WGS) entry which is preliminary data.</text>
</comment>
<accession>A0A162M7G8</accession>